<reference evidence="3 4" key="1">
    <citation type="submission" date="2017-11" db="EMBL/GenBank/DDBJ databases">
        <title>Genomic Encyclopedia of Archaeal and Bacterial Type Strains, Phase II (KMG-II): From Individual Species to Whole Genera.</title>
        <authorList>
            <person name="Goeker M."/>
        </authorList>
    </citation>
    <scope>NUCLEOTIDE SEQUENCE [LARGE SCALE GENOMIC DNA]</scope>
    <source>
        <strain evidence="3 4">DSM 25625</strain>
    </source>
</reference>
<dbReference type="GO" id="GO:0016787">
    <property type="term" value="F:hydrolase activity"/>
    <property type="evidence" value="ECO:0007669"/>
    <property type="project" value="UniProtKB-KW"/>
</dbReference>
<dbReference type="AlphaFoldDB" id="A0A2M9C496"/>
<protein>
    <submittedName>
        <fullName evidence="3">Ureidoacrylate peracid hydrolase</fullName>
    </submittedName>
</protein>
<dbReference type="Gene3D" id="3.40.50.850">
    <property type="entry name" value="Isochorismatase-like"/>
    <property type="match status" value="1"/>
</dbReference>
<keyword evidence="4" id="KW-1185">Reference proteome</keyword>
<keyword evidence="1 3" id="KW-0378">Hydrolase</keyword>
<dbReference type="InterPro" id="IPR000868">
    <property type="entry name" value="Isochorismatase-like_dom"/>
</dbReference>
<dbReference type="SUPFAM" id="SSF52499">
    <property type="entry name" value="Isochorismatase-like hydrolases"/>
    <property type="match status" value="1"/>
</dbReference>
<dbReference type="PANTHER" id="PTHR43540">
    <property type="entry name" value="PEROXYUREIDOACRYLATE/UREIDOACRYLATE AMIDOHYDROLASE-RELATED"/>
    <property type="match status" value="1"/>
</dbReference>
<dbReference type="InterPro" id="IPR036380">
    <property type="entry name" value="Isochorismatase-like_sf"/>
</dbReference>
<dbReference type="RefSeq" id="WP_100343260.1">
    <property type="nucleotide sequence ID" value="NZ_PGFB01000001.1"/>
</dbReference>
<organism evidence="3 4">
    <name type="scientific">Compostimonas suwonensis</name>
    <dbReference type="NCBI Taxonomy" id="1048394"/>
    <lineage>
        <taxon>Bacteria</taxon>
        <taxon>Bacillati</taxon>
        <taxon>Actinomycetota</taxon>
        <taxon>Actinomycetes</taxon>
        <taxon>Micrococcales</taxon>
        <taxon>Microbacteriaceae</taxon>
        <taxon>Compostimonas</taxon>
    </lineage>
</organism>
<dbReference type="EMBL" id="PGFB01000001">
    <property type="protein sequence ID" value="PJJ65355.1"/>
    <property type="molecule type" value="Genomic_DNA"/>
</dbReference>
<proteinExistence type="predicted"/>
<accession>A0A2M9C496</accession>
<gene>
    <name evidence="3" type="ORF">CLV54_0387</name>
</gene>
<name>A0A2M9C496_9MICO</name>
<evidence type="ECO:0000256" key="1">
    <source>
        <dbReference type="ARBA" id="ARBA00022801"/>
    </source>
</evidence>
<dbReference type="InterPro" id="IPR050272">
    <property type="entry name" value="Isochorismatase-like_hydrls"/>
</dbReference>
<dbReference type="PANTHER" id="PTHR43540:SF6">
    <property type="entry name" value="ISOCHORISMATASE-LIKE DOMAIN-CONTAINING PROTEIN"/>
    <property type="match status" value="1"/>
</dbReference>
<feature type="domain" description="Isochorismatase-like" evidence="2">
    <location>
        <begin position="14"/>
        <end position="200"/>
    </location>
</feature>
<evidence type="ECO:0000313" key="3">
    <source>
        <dbReference type="EMBL" id="PJJ65355.1"/>
    </source>
</evidence>
<dbReference type="Proteomes" id="UP000230161">
    <property type="component" value="Unassembled WGS sequence"/>
</dbReference>
<dbReference type="Pfam" id="PF00857">
    <property type="entry name" value="Isochorismatase"/>
    <property type="match status" value="1"/>
</dbReference>
<evidence type="ECO:0000313" key="4">
    <source>
        <dbReference type="Proteomes" id="UP000230161"/>
    </source>
</evidence>
<dbReference type="OrthoDB" id="9794942at2"/>
<comment type="caution">
    <text evidence="3">The sequence shown here is derived from an EMBL/GenBank/DDBJ whole genome shotgun (WGS) entry which is preliminary data.</text>
</comment>
<evidence type="ECO:0000259" key="2">
    <source>
        <dbReference type="Pfam" id="PF00857"/>
    </source>
</evidence>
<dbReference type="CDD" id="cd00431">
    <property type="entry name" value="cysteine_hydrolases"/>
    <property type="match status" value="1"/>
</dbReference>
<sequence>MNEPYEFDLPGESTAVLVIDMQNDFCAPEGFFAGVGADISPCIAVIPAVRRIVDTAHEVAVPVIYTRMSNTPETMLPQQHRIKPRRDRRAARTAVCVTGSWGAEIVDELAPAAEELVIDKHQYSAFFQTELETTLRDRGIDTLVVTGATTNACVDSTIRDAYFRGFDVVLVADAVGCYEQSIHDALVENTDILFGAATTADYTVGRLLARTVTA</sequence>